<dbReference type="InterPro" id="IPR021320">
    <property type="entry name" value="DUF2905"/>
</dbReference>
<evidence type="ECO:0008006" key="4">
    <source>
        <dbReference type="Google" id="ProtNLM"/>
    </source>
</evidence>
<sequence length="74" mass="8298">MSPEIGRFLIYAGLVLLGLGLIITVFGSKLSWLGNLPGDIRIERGSSRVYFPIVTMILLSIVLTIIVNLFRRFF</sequence>
<dbReference type="PANTHER" id="PTHR36443">
    <property type="entry name" value="BSR5223 PROTEIN"/>
    <property type="match status" value="1"/>
</dbReference>
<dbReference type="EMBL" id="CP027806">
    <property type="protein sequence ID" value="AXI99700.1"/>
    <property type="molecule type" value="Genomic_DNA"/>
</dbReference>
<reference evidence="2 3" key="1">
    <citation type="submission" date="2018-03" db="EMBL/GenBank/DDBJ databases">
        <title>Phenotypic and genomic properties of Cyclonatronum proteinivorum gen. nov., sp. nov., a haloalkaliphilic bacteroidete from soda lakes possessing Na+-translocating rhodopsin.</title>
        <authorList>
            <person name="Toshchakov S.V."/>
            <person name="Korzhenkov A."/>
            <person name="Samarov N.I."/>
            <person name="Kublanov I.V."/>
            <person name="Muntyan M.S."/>
            <person name="Sorokin D.Y."/>
        </authorList>
    </citation>
    <scope>NUCLEOTIDE SEQUENCE [LARGE SCALE GENOMIC DNA]</scope>
    <source>
        <strain evidence="2 3">Omega</strain>
    </source>
</reference>
<dbReference type="OrthoDB" id="680637at2"/>
<keyword evidence="3" id="KW-1185">Reference proteome</keyword>
<evidence type="ECO:0000313" key="3">
    <source>
        <dbReference type="Proteomes" id="UP000254808"/>
    </source>
</evidence>
<dbReference type="Pfam" id="PF11146">
    <property type="entry name" value="DUF2905"/>
    <property type="match status" value="1"/>
</dbReference>
<dbReference type="RefSeq" id="WP_114983039.1">
    <property type="nucleotide sequence ID" value="NZ_CP027806.1"/>
</dbReference>
<evidence type="ECO:0000313" key="2">
    <source>
        <dbReference type="EMBL" id="AXI99700.1"/>
    </source>
</evidence>
<dbReference type="AlphaFoldDB" id="A0A345UGU9"/>
<feature type="transmembrane region" description="Helical" evidence="1">
    <location>
        <begin position="49"/>
        <end position="70"/>
    </location>
</feature>
<keyword evidence="1" id="KW-0472">Membrane</keyword>
<keyword evidence="1" id="KW-0812">Transmembrane</keyword>
<dbReference type="PANTHER" id="PTHR36443:SF1">
    <property type="entry name" value="BSR5223 PROTEIN"/>
    <property type="match status" value="1"/>
</dbReference>
<proteinExistence type="predicted"/>
<dbReference type="Proteomes" id="UP000254808">
    <property type="component" value="Chromosome"/>
</dbReference>
<accession>A0A345UGU9</accession>
<evidence type="ECO:0000256" key="1">
    <source>
        <dbReference type="SAM" id="Phobius"/>
    </source>
</evidence>
<protein>
    <recommendedName>
        <fullName evidence="4">DUF2905 domain-containing protein</fullName>
    </recommendedName>
</protein>
<dbReference type="KEGG" id="cprv:CYPRO_0413"/>
<name>A0A345UGU9_9BACT</name>
<organism evidence="2 3">
    <name type="scientific">Cyclonatronum proteinivorum</name>
    <dbReference type="NCBI Taxonomy" id="1457365"/>
    <lineage>
        <taxon>Bacteria</taxon>
        <taxon>Pseudomonadati</taxon>
        <taxon>Balneolota</taxon>
        <taxon>Balneolia</taxon>
        <taxon>Balneolales</taxon>
        <taxon>Cyclonatronaceae</taxon>
        <taxon>Cyclonatronum</taxon>
    </lineage>
</organism>
<keyword evidence="1" id="KW-1133">Transmembrane helix</keyword>
<feature type="transmembrane region" description="Helical" evidence="1">
    <location>
        <begin position="9"/>
        <end position="29"/>
    </location>
</feature>
<gene>
    <name evidence="2" type="ORF">CYPRO_0413</name>
</gene>